<name>A0A7Z0MP65_9GAMM</name>
<dbReference type="GO" id="GO:0005524">
    <property type="term" value="F:ATP binding"/>
    <property type="evidence" value="ECO:0007669"/>
    <property type="project" value="UniProtKB-UniRule"/>
</dbReference>
<evidence type="ECO:0000256" key="4">
    <source>
        <dbReference type="ARBA" id="ARBA00022679"/>
    </source>
</evidence>
<comment type="catalytic activity">
    <reaction evidence="9">
        <text>GMP + ATP = GDP + ADP</text>
        <dbReference type="Rhea" id="RHEA:20780"/>
        <dbReference type="ChEBI" id="CHEBI:30616"/>
        <dbReference type="ChEBI" id="CHEBI:58115"/>
        <dbReference type="ChEBI" id="CHEBI:58189"/>
        <dbReference type="ChEBI" id="CHEBI:456216"/>
        <dbReference type="EC" id="2.7.4.8"/>
    </reaction>
</comment>
<organism evidence="11 12">
    <name type="scientific">Candidatus Methanofishera endochildressiae</name>
    <dbReference type="NCBI Taxonomy" id="2738884"/>
    <lineage>
        <taxon>Bacteria</taxon>
        <taxon>Pseudomonadati</taxon>
        <taxon>Pseudomonadota</taxon>
        <taxon>Gammaproteobacteria</taxon>
        <taxon>Candidatus Methanofishera</taxon>
    </lineage>
</organism>
<evidence type="ECO:0000256" key="2">
    <source>
        <dbReference type="ARBA" id="ARBA00012961"/>
    </source>
</evidence>
<keyword evidence="5 9" id="KW-0547">Nucleotide-binding</keyword>
<keyword evidence="7 9" id="KW-0067">ATP-binding</keyword>
<gene>
    <name evidence="9 11" type="primary">gmk</name>
    <name evidence="11" type="ORF">H0A75_06780</name>
</gene>
<dbReference type="PROSITE" id="PS50052">
    <property type="entry name" value="GUANYLATE_KINASE_2"/>
    <property type="match status" value="1"/>
</dbReference>
<dbReference type="AlphaFoldDB" id="A0A7Z0MP65"/>
<dbReference type="SUPFAM" id="SSF52540">
    <property type="entry name" value="P-loop containing nucleoside triphosphate hydrolases"/>
    <property type="match status" value="1"/>
</dbReference>
<feature type="binding site" evidence="9">
    <location>
        <begin position="11"/>
        <end position="18"/>
    </location>
    <ligand>
        <name>ATP</name>
        <dbReference type="ChEBI" id="CHEBI:30616"/>
    </ligand>
</feature>
<accession>A0A7Z0MP65</accession>
<proteinExistence type="inferred from homology"/>
<dbReference type="InterPro" id="IPR008145">
    <property type="entry name" value="GK/Ca_channel_bsu"/>
</dbReference>
<evidence type="ECO:0000256" key="1">
    <source>
        <dbReference type="ARBA" id="ARBA00005790"/>
    </source>
</evidence>
<evidence type="ECO:0000259" key="10">
    <source>
        <dbReference type="PROSITE" id="PS50052"/>
    </source>
</evidence>
<dbReference type="PANTHER" id="PTHR23117:SF13">
    <property type="entry name" value="GUANYLATE KINASE"/>
    <property type="match status" value="1"/>
</dbReference>
<sequence length="174" mass="19748">MNKGKLYIISAPSGAGKTSLIKKLTPHMDNLVVSVSHTTRAQRQGETDGIDYFFTSVDSFKEMITQADFLEYAQVFDNFYGTAQSSVEHSLNSGKDVILEIDWQGAAQIRRLRKDTISIFILPPSTEVLRQRLQGRGQDSEDIIARRMQDAVNEIEHYGEYDYLIIKHFNSPTN</sequence>
<comment type="subcellular location">
    <subcellularLocation>
        <location evidence="9">Cytoplasm</location>
    </subcellularLocation>
</comment>
<dbReference type="HAMAP" id="MF_00328">
    <property type="entry name" value="Guanylate_kinase"/>
    <property type="match status" value="1"/>
</dbReference>
<dbReference type="PROSITE" id="PS00856">
    <property type="entry name" value="GUANYLATE_KINASE_1"/>
    <property type="match status" value="1"/>
</dbReference>
<dbReference type="GO" id="GO:0005829">
    <property type="term" value="C:cytosol"/>
    <property type="evidence" value="ECO:0007669"/>
    <property type="project" value="TreeGrafter"/>
</dbReference>
<dbReference type="SMART" id="SM00072">
    <property type="entry name" value="GuKc"/>
    <property type="match status" value="1"/>
</dbReference>
<evidence type="ECO:0000256" key="9">
    <source>
        <dbReference type="HAMAP-Rule" id="MF_00328"/>
    </source>
</evidence>
<evidence type="ECO:0000256" key="7">
    <source>
        <dbReference type="ARBA" id="ARBA00022840"/>
    </source>
</evidence>
<evidence type="ECO:0000256" key="8">
    <source>
        <dbReference type="ARBA" id="ARBA00030128"/>
    </source>
</evidence>
<dbReference type="EC" id="2.7.4.8" evidence="2 9"/>
<dbReference type="InterPro" id="IPR020590">
    <property type="entry name" value="Guanylate_kinase_CS"/>
</dbReference>
<keyword evidence="9" id="KW-0963">Cytoplasm</keyword>
<keyword evidence="6 9" id="KW-0418">Kinase</keyword>
<reference evidence="11 12" key="1">
    <citation type="submission" date="2020-05" db="EMBL/GenBank/DDBJ databases">
        <title>Horizontal transmission and recombination maintain forever young bacterial symbiont genomes.</title>
        <authorList>
            <person name="Russell S.L."/>
            <person name="Pepper-Tunick E."/>
            <person name="Svedberg J."/>
            <person name="Byrne A."/>
            <person name="Ruelas Castillo J."/>
            <person name="Vollmers C."/>
            <person name="Beinart R.A."/>
            <person name="Corbett-Detig R."/>
        </authorList>
    </citation>
    <scope>NUCLEOTIDE SEQUENCE [LARGE SCALE GENOMIC DNA]</scope>
    <source>
        <strain evidence="11">4727-3</strain>
    </source>
</reference>
<dbReference type="PANTHER" id="PTHR23117">
    <property type="entry name" value="GUANYLATE KINASE-RELATED"/>
    <property type="match status" value="1"/>
</dbReference>
<comment type="function">
    <text evidence="9">Essential for recycling GMP and indirectly, cGMP.</text>
</comment>
<dbReference type="GO" id="GO:0004385">
    <property type="term" value="F:GMP kinase activity"/>
    <property type="evidence" value="ECO:0007669"/>
    <property type="project" value="UniProtKB-UniRule"/>
</dbReference>
<comment type="similarity">
    <text evidence="1 9">Belongs to the guanylate kinase family.</text>
</comment>
<dbReference type="Gene3D" id="3.30.63.10">
    <property type="entry name" value="Guanylate Kinase phosphate binding domain"/>
    <property type="match status" value="1"/>
</dbReference>
<dbReference type="Gene3D" id="3.40.50.300">
    <property type="entry name" value="P-loop containing nucleotide triphosphate hydrolases"/>
    <property type="match status" value="1"/>
</dbReference>
<evidence type="ECO:0000256" key="5">
    <source>
        <dbReference type="ARBA" id="ARBA00022741"/>
    </source>
</evidence>
<dbReference type="Pfam" id="PF00625">
    <property type="entry name" value="Guanylate_kin"/>
    <property type="match status" value="1"/>
</dbReference>
<evidence type="ECO:0000256" key="6">
    <source>
        <dbReference type="ARBA" id="ARBA00022777"/>
    </source>
</evidence>
<dbReference type="InterPro" id="IPR027417">
    <property type="entry name" value="P-loop_NTPase"/>
</dbReference>
<dbReference type="InterPro" id="IPR008144">
    <property type="entry name" value="Guanylate_kin-like_dom"/>
</dbReference>
<dbReference type="InterPro" id="IPR017665">
    <property type="entry name" value="Guanylate_kinase"/>
</dbReference>
<dbReference type="NCBIfam" id="TIGR03263">
    <property type="entry name" value="guanyl_kin"/>
    <property type="match status" value="1"/>
</dbReference>
<dbReference type="EMBL" id="JACCHS010000122">
    <property type="protein sequence ID" value="NYT47313.1"/>
    <property type="molecule type" value="Genomic_DNA"/>
</dbReference>
<dbReference type="CDD" id="cd00071">
    <property type="entry name" value="GMPK"/>
    <property type="match status" value="1"/>
</dbReference>
<feature type="domain" description="Guanylate kinase-like" evidence="10">
    <location>
        <begin position="4"/>
        <end position="174"/>
    </location>
</feature>
<comment type="caution">
    <text evidence="11">The sequence shown here is derived from an EMBL/GenBank/DDBJ whole genome shotgun (WGS) entry which is preliminary data.</text>
</comment>
<evidence type="ECO:0000313" key="11">
    <source>
        <dbReference type="EMBL" id="NYT47313.1"/>
    </source>
</evidence>
<dbReference type="Proteomes" id="UP000537890">
    <property type="component" value="Unassembled WGS sequence"/>
</dbReference>
<keyword evidence="4 9" id="KW-0808">Transferase</keyword>
<dbReference type="FunFam" id="3.30.63.10:FF:000002">
    <property type="entry name" value="Guanylate kinase 1"/>
    <property type="match status" value="1"/>
</dbReference>
<protein>
    <recommendedName>
        <fullName evidence="3 9">Guanylate kinase</fullName>
        <ecNumber evidence="2 9">2.7.4.8</ecNumber>
    </recommendedName>
    <alternativeName>
        <fullName evidence="8 9">GMP kinase</fullName>
    </alternativeName>
</protein>
<evidence type="ECO:0000256" key="3">
    <source>
        <dbReference type="ARBA" id="ARBA00016296"/>
    </source>
</evidence>
<evidence type="ECO:0000313" key="12">
    <source>
        <dbReference type="Proteomes" id="UP000537890"/>
    </source>
</evidence>